<evidence type="ECO:0000256" key="6">
    <source>
        <dbReference type="SAM" id="Phobius"/>
    </source>
</evidence>
<dbReference type="KEGG" id="dku:Desku_2456"/>
<evidence type="ECO:0000256" key="3">
    <source>
        <dbReference type="ARBA" id="ARBA00022692"/>
    </source>
</evidence>
<feature type="transmembrane region" description="Helical" evidence="6">
    <location>
        <begin position="236"/>
        <end position="255"/>
    </location>
</feature>
<evidence type="ECO:0000313" key="9">
    <source>
        <dbReference type="Proteomes" id="UP000009229"/>
    </source>
</evidence>
<sequence>MLVLLLFAVLFLLLYTLAGGPLPEVSAARNIFHRFALPVGCTAGSFALASLVFGTPLAGLPWGVAGWFLPGGIRGFLEARRRSVWREAARNFIVSAAGMYAANRTTPEVVETTAGELPDPFSREFQQMLADRRYVSGFRFPDAFRGLAEKYGLPEFAAFAEIVEASERAGGPRAAARGLERLGAALRQRDRLLAERVKELAEPKVAGYVVVILLLAGLFFDATALRGYFSGGTGKAALGLANAVTVGVIFMMRAFTSSKDLEGGI</sequence>
<keyword evidence="2" id="KW-1003">Cell membrane</keyword>
<organism evidence="8 9">
    <name type="scientific">Desulfofundulus kuznetsovii (strain DSM 6115 / VKM B-1805 / 17)</name>
    <name type="common">Desulfotomaculum kuznetsovii</name>
    <dbReference type="NCBI Taxonomy" id="760568"/>
    <lineage>
        <taxon>Bacteria</taxon>
        <taxon>Bacillati</taxon>
        <taxon>Bacillota</taxon>
        <taxon>Clostridia</taxon>
        <taxon>Eubacteriales</taxon>
        <taxon>Peptococcaceae</taxon>
        <taxon>Desulfofundulus</taxon>
    </lineage>
</organism>
<protein>
    <submittedName>
        <fullName evidence="8">Type II secretion system F domain protein</fullName>
    </submittedName>
</protein>
<reference evidence="9" key="1">
    <citation type="submission" date="2011-05" db="EMBL/GenBank/DDBJ databases">
        <title>Complete sequence of Desulfotomaculum kuznetsovii DSM 6115.</title>
        <authorList>
            <person name="Lucas S."/>
            <person name="Han J."/>
            <person name="Lapidus A."/>
            <person name="Cheng J.-F."/>
            <person name="Goodwin L."/>
            <person name="Pitluck S."/>
            <person name="Peters L."/>
            <person name="Mikhailova N."/>
            <person name="Lu M."/>
            <person name="Saunders E."/>
            <person name="Han C."/>
            <person name="Tapia R."/>
            <person name="Land M."/>
            <person name="Hauser L."/>
            <person name="Kyrpides N."/>
            <person name="Ivanova N."/>
            <person name="Pagani I."/>
            <person name="Nazina T."/>
            <person name="Ivanova A."/>
            <person name="Parshina S."/>
            <person name="Kuever J."/>
            <person name="Muyzer G."/>
            <person name="Plugge C."/>
            <person name="Stams A."/>
            <person name="Woyke T."/>
        </authorList>
    </citation>
    <scope>NUCLEOTIDE SEQUENCE [LARGE SCALE GENOMIC DNA]</scope>
    <source>
        <strain evidence="9">DSM 6115 / VKM B-1805 / 17</strain>
    </source>
</reference>
<proteinExistence type="predicted"/>
<dbReference type="PANTHER" id="PTHR35007">
    <property type="entry name" value="INTEGRAL MEMBRANE PROTEIN-RELATED"/>
    <property type="match status" value="1"/>
</dbReference>
<evidence type="ECO:0000256" key="1">
    <source>
        <dbReference type="ARBA" id="ARBA00004651"/>
    </source>
</evidence>
<dbReference type="Proteomes" id="UP000009229">
    <property type="component" value="Chromosome"/>
</dbReference>
<name>A0AAU8PPB4_DESK7</name>
<evidence type="ECO:0000256" key="5">
    <source>
        <dbReference type="ARBA" id="ARBA00023136"/>
    </source>
</evidence>
<feature type="transmembrane region" description="Helical" evidence="6">
    <location>
        <begin position="35"/>
        <end position="53"/>
    </location>
</feature>
<comment type="subcellular location">
    <subcellularLocation>
        <location evidence="1">Cell membrane</location>
        <topology evidence="1">Multi-pass membrane protein</topology>
    </subcellularLocation>
</comment>
<evidence type="ECO:0000313" key="8">
    <source>
        <dbReference type="EMBL" id="AEG15987.1"/>
    </source>
</evidence>
<evidence type="ECO:0000256" key="4">
    <source>
        <dbReference type="ARBA" id="ARBA00022989"/>
    </source>
</evidence>
<dbReference type="InterPro" id="IPR018076">
    <property type="entry name" value="T2SS_GspF_dom"/>
</dbReference>
<keyword evidence="9" id="KW-1185">Reference proteome</keyword>
<accession>A0AAU8PPB4</accession>
<gene>
    <name evidence="8" type="ordered locus">Desku_2456</name>
</gene>
<feature type="transmembrane region" description="Helical" evidence="6">
    <location>
        <begin position="205"/>
        <end position="224"/>
    </location>
</feature>
<feature type="domain" description="Type II secretion system protein GspF" evidence="7">
    <location>
        <begin position="96"/>
        <end position="220"/>
    </location>
</feature>
<keyword evidence="4 6" id="KW-1133">Transmembrane helix</keyword>
<dbReference type="Pfam" id="PF00482">
    <property type="entry name" value="T2SSF"/>
    <property type="match status" value="1"/>
</dbReference>
<dbReference type="EMBL" id="CP002770">
    <property type="protein sequence ID" value="AEG15987.1"/>
    <property type="molecule type" value="Genomic_DNA"/>
</dbReference>
<keyword evidence="5 6" id="KW-0472">Membrane</keyword>
<keyword evidence="3 6" id="KW-0812">Transmembrane</keyword>
<evidence type="ECO:0000259" key="7">
    <source>
        <dbReference type="Pfam" id="PF00482"/>
    </source>
</evidence>
<dbReference type="PANTHER" id="PTHR35007:SF1">
    <property type="entry name" value="PILUS ASSEMBLY PROTEIN"/>
    <property type="match status" value="1"/>
</dbReference>
<dbReference type="GO" id="GO:0005886">
    <property type="term" value="C:plasma membrane"/>
    <property type="evidence" value="ECO:0007669"/>
    <property type="project" value="UniProtKB-SubCell"/>
</dbReference>
<evidence type="ECO:0000256" key="2">
    <source>
        <dbReference type="ARBA" id="ARBA00022475"/>
    </source>
</evidence>
<dbReference type="AlphaFoldDB" id="A0AAU8PPB4"/>